<feature type="domain" description="DUF2529" evidence="1">
    <location>
        <begin position="1"/>
        <end position="172"/>
    </location>
</feature>
<proteinExistence type="predicted"/>
<dbReference type="RefSeq" id="WP_059352026.1">
    <property type="nucleotide sequence ID" value="NZ_LDYG01000053.1"/>
</dbReference>
<evidence type="ECO:0000259" key="1">
    <source>
        <dbReference type="Pfam" id="PF10740"/>
    </source>
</evidence>
<sequence>MLKMFSTQLTGLFGRVQANEEFAMEDAARLLAQAVAGEGKIYIKGFAEMESVELEATKGQEPMRGASTIDMYEDITEADRVLVVSRFSNDAGAIILAKKLVRRGISFVAISGGVKQRVEGEEDLRDLADVHVDTKLLKGMLPGELGDRFGFPGSMAALFAYHGMKFVFDEILTEYFEEEEL</sequence>
<dbReference type="InterPro" id="IPR019676">
    <property type="entry name" value="DUF2529"/>
</dbReference>
<reference evidence="2 3" key="1">
    <citation type="journal article" date="2016" name="Front. Microbiol.">
        <title>Microevolution Analysis of Bacillus coahuilensis Unveils Differences in Phosphorus Acquisition Strategies and Their Regulation.</title>
        <authorList>
            <person name="Gomez-Lunar Z."/>
            <person name="Hernandez-Gonzalez I."/>
            <person name="Rodriguez-Torres M.D."/>
            <person name="Souza V."/>
            <person name="Olmedo-Alvarez G."/>
        </authorList>
    </citation>
    <scope>NUCLEOTIDE SEQUENCE [LARGE SCALE GENOMIC DNA]</scope>
    <source>
        <strain evidence="3">p1.1.43</strain>
    </source>
</reference>
<evidence type="ECO:0000313" key="3">
    <source>
        <dbReference type="Proteomes" id="UP000074108"/>
    </source>
</evidence>
<keyword evidence="3" id="KW-1185">Reference proteome</keyword>
<dbReference type="STRING" id="1150625.Q75_16545"/>
<organism evidence="2 3">
    <name type="scientific">Bacillus coahuilensis p1.1.43</name>
    <dbReference type="NCBI Taxonomy" id="1150625"/>
    <lineage>
        <taxon>Bacteria</taxon>
        <taxon>Bacillati</taxon>
        <taxon>Bacillota</taxon>
        <taxon>Bacilli</taxon>
        <taxon>Bacillales</taxon>
        <taxon>Bacillaceae</taxon>
        <taxon>Bacillus</taxon>
    </lineage>
</organism>
<comment type="caution">
    <text evidence="2">The sequence shown here is derived from an EMBL/GenBank/DDBJ whole genome shotgun (WGS) entry which is preliminary data.</text>
</comment>
<dbReference type="Gene3D" id="3.40.50.10490">
    <property type="entry name" value="Glucose-6-phosphate isomerase like protein, domain 1"/>
    <property type="match status" value="1"/>
</dbReference>
<dbReference type="EMBL" id="LDYG01000053">
    <property type="protein sequence ID" value="KUP04192.1"/>
    <property type="molecule type" value="Genomic_DNA"/>
</dbReference>
<dbReference type="PATRIC" id="fig|1150625.3.peg.3474"/>
<gene>
    <name evidence="2" type="ORF">Q75_16545</name>
</gene>
<dbReference type="Proteomes" id="UP000074108">
    <property type="component" value="Unassembled WGS sequence"/>
</dbReference>
<dbReference type="Pfam" id="PF10740">
    <property type="entry name" value="DUF2529"/>
    <property type="match status" value="1"/>
</dbReference>
<dbReference type="OrthoDB" id="2737584at2"/>
<protein>
    <recommendedName>
        <fullName evidence="1">DUF2529 domain-containing protein</fullName>
    </recommendedName>
</protein>
<name>A0A147K4E9_9BACI</name>
<accession>A0A147K4E9</accession>
<evidence type="ECO:0000313" key="2">
    <source>
        <dbReference type="EMBL" id="KUP04192.1"/>
    </source>
</evidence>
<dbReference type="AlphaFoldDB" id="A0A147K4E9"/>